<dbReference type="AlphaFoldDB" id="A0A0F7TJH2"/>
<accession>A0A0F7TJH2</accession>
<dbReference type="Proteomes" id="UP000042958">
    <property type="component" value="Unassembled WGS sequence"/>
</dbReference>
<proteinExistence type="predicted"/>
<name>A0A0F7TJH2_PENBI</name>
<evidence type="ECO:0000313" key="2">
    <source>
        <dbReference type="Proteomes" id="UP000042958"/>
    </source>
</evidence>
<protein>
    <submittedName>
        <fullName evidence="1">Uncharacterized protein</fullName>
    </submittedName>
</protein>
<evidence type="ECO:0000313" key="1">
    <source>
        <dbReference type="EMBL" id="CEJ55606.1"/>
    </source>
</evidence>
<dbReference type="EMBL" id="CDHK01000002">
    <property type="protein sequence ID" value="CEJ55606.1"/>
    <property type="molecule type" value="Genomic_DNA"/>
</dbReference>
<reference evidence="2" key="1">
    <citation type="journal article" date="2015" name="Genome Announc.">
        <title>Draft genome sequence of the fungus Penicillium brasilianum MG11.</title>
        <authorList>
            <person name="Horn F."/>
            <person name="Linde J."/>
            <person name="Mattern D.J."/>
            <person name="Walther G."/>
            <person name="Guthke R."/>
            <person name="Brakhage A.A."/>
            <person name="Valiante V."/>
        </authorList>
    </citation>
    <scope>NUCLEOTIDE SEQUENCE [LARGE SCALE GENOMIC DNA]</scope>
    <source>
        <strain evidence="2">MG11</strain>
    </source>
</reference>
<sequence length="93" mass="10686">MKKKLHDARVQVKSVFSSRVSANGATINKTHIAMSPSSPWGILHIADGWISFDHRAAEQILFRVRDDSSYFIRFPYRGSDDKCSFSRTLQWIN</sequence>
<gene>
    <name evidence="1" type="ORF">PMG11_01856</name>
</gene>
<organism evidence="1 2">
    <name type="scientific">Penicillium brasilianum</name>
    <dbReference type="NCBI Taxonomy" id="104259"/>
    <lineage>
        <taxon>Eukaryota</taxon>
        <taxon>Fungi</taxon>
        <taxon>Dikarya</taxon>
        <taxon>Ascomycota</taxon>
        <taxon>Pezizomycotina</taxon>
        <taxon>Eurotiomycetes</taxon>
        <taxon>Eurotiomycetidae</taxon>
        <taxon>Eurotiales</taxon>
        <taxon>Aspergillaceae</taxon>
        <taxon>Penicillium</taxon>
    </lineage>
</organism>
<keyword evidence="2" id="KW-1185">Reference proteome</keyword>